<reference evidence="5 6" key="1">
    <citation type="submission" date="2024-08" db="EMBL/GenBank/DDBJ databases">
        <title>Clostridium lapicellarii sp. nov., and Clostridium renhuaiense sp. nov., two species isolated from the mud in a fermentation cellar used for producing sauce-flavour Chinese liquors.</title>
        <authorList>
            <person name="Yang F."/>
            <person name="Wang H."/>
            <person name="Chen L.Q."/>
            <person name="Zhou N."/>
            <person name="Lu J.J."/>
            <person name="Pu X.X."/>
            <person name="Wan B."/>
            <person name="Wang L."/>
            <person name="Liu S.J."/>
        </authorList>
    </citation>
    <scope>NUCLEOTIDE SEQUENCE [LARGE SCALE GENOMIC DNA]</scope>
    <source>
        <strain evidence="5 6">MT-5</strain>
    </source>
</reference>
<dbReference type="Pfam" id="PF01522">
    <property type="entry name" value="Polysacc_deac_1"/>
    <property type="match status" value="1"/>
</dbReference>
<dbReference type="PROSITE" id="PS51677">
    <property type="entry name" value="NODB"/>
    <property type="match status" value="1"/>
</dbReference>
<dbReference type="InterPro" id="IPR002509">
    <property type="entry name" value="NODB_dom"/>
</dbReference>
<keyword evidence="3" id="KW-0472">Membrane</keyword>
<dbReference type="SUPFAM" id="SSF88713">
    <property type="entry name" value="Glycoside hydrolase/deacetylase"/>
    <property type="match status" value="1"/>
</dbReference>
<dbReference type="Gene3D" id="3.20.20.370">
    <property type="entry name" value="Glycoside hydrolase/deacetylase"/>
    <property type="match status" value="1"/>
</dbReference>
<organism evidence="5 6">
    <name type="scientific">Clostridium moutaii</name>
    <dbReference type="NCBI Taxonomy" id="3240932"/>
    <lineage>
        <taxon>Bacteria</taxon>
        <taxon>Bacillati</taxon>
        <taxon>Bacillota</taxon>
        <taxon>Clostridia</taxon>
        <taxon>Eubacteriales</taxon>
        <taxon>Clostridiaceae</taxon>
        <taxon>Clostridium</taxon>
    </lineage>
</organism>
<proteinExistence type="predicted"/>
<dbReference type="EC" id="3.-.-.-" evidence="5"/>
<comment type="subcellular location">
    <subcellularLocation>
        <location evidence="1">Secreted</location>
    </subcellularLocation>
</comment>
<evidence type="ECO:0000256" key="2">
    <source>
        <dbReference type="ARBA" id="ARBA00022729"/>
    </source>
</evidence>
<gene>
    <name evidence="5" type="ORF">AB8U03_04130</name>
</gene>
<dbReference type="EMBL" id="JBGEWD010000002">
    <property type="protein sequence ID" value="MEY7999393.1"/>
    <property type="molecule type" value="Genomic_DNA"/>
</dbReference>
<dbReference type="RefSeq" id="WP_369703281.1">
    <property type="nucleotide sequence ID" value="NZ_JBGEWD010000002.1"/>
</dbReference>
<name>A0ABV4BKR4_9CLOT</name>
<protein>
    <submittedName>
        <fullName evidence="5">Polysaccharide deacetylase family protein</fullName>
        <ecNumber evidence="5">3.-.-.-</ecNumber>
    </submittedName>
</protein>
<keyword evidence="3" id="KW-0812">Transmembrane</keyword>
<sequence length="305" mass="35757">MENKNIKILIKVALIFLIVIITYGIYRVKSYHTIDNGKDDNKINFKFDETKKENVKKNDNQLKAVKDRKFTGEDLKYNSKSIPILYYHSIDYEKGNELRVPKEKFREEMQYLKKNGYTTLTMNEFYDFLVYNKPVPNKSVVITFDDGYKDNYENAFPILKEYGFKATIFIITSTIDNEKGFLTSSQLKEMEDYGIDIESHTVNHDKLDRLTYDEQLKTLKNSKDFLEKLLDKKVNYIAYPYGEWNQDTVKATKAAGYNLAFTTVAGWANKDEGLYTLDRVYVSANHGMDEFQRRLTNVNYENTGQ</sequence>
<feature type="domain" description="NodB homology" evidence="4">
    <location>
        <begin position="138"/>
        <end position="305"/>
    </location>
</feature>
<dbReference type="Proteomes" id="UP001564657">
    <property type="component" value="Unassembled WGS sequence"/>
</dbReference>
<dbReference type="PANTHER" id="PTHR34216:SF3">
    <property type="entry name" value="POLY-BETA-1,6-N-ACETYL-D-GLUCOSAMINE N-DEACETYLASE"/>
    <property type="match status" value="1"/>
</dbReference>
<comment type="caution">
    <text evidence="5">The sequence shown here is derived from an EMBL/GenBank/DDBJ whole genome shotgun (WGS) entry which is preliminary data.</text>
</comment>
<dbReference type="GO" id="GO:0016787">
    <property type="term" value="F:hydrolase activity"/>
    <property type="evidence" value="ECO:0007669"/>
    <property type="project" value="UniProtKB-KW"/>
</dbReference>
<dbReference type="InterPro" id="IPR011330">
    <property type="entry name" value="Glyco_hydro/deAcase_b/a-brl"/>
</dbReference>
<dbReference type="CDD" id="cd10918">
    <property type="entry name" value="CE4_NodB_like_5s_6s"/>
    <property type="match status" value="1"/>
</dbReference>
<evidence type="ECO:0000313" key="5">
    <source>
        <dbReference type="EMBL" id="MEY7999393.1"/>
    </source>
</evidence>
<keyword evidence="5" id="KW-0378">Hydrolase</keyword>
<keyword evidence="2" id="KW-0732">Signal</keyword>
<accession>A0ABV4BKR4</accession>
<dbReference type="PANTHER" id="PTHR34216">
    <property type="match status" value="1"/>
</dbReference>
<dbReference type="InterPro" id="IPR051398">
    <property type="entry name" value="Polysacch_Deacetylase"/>
</dbReference>
<feature type="transmembrane region" description="Helical" evidence="3">
    <location>
        <begin position="6"/>
        <end position="26"/>
    </location>
</feature>
<keyword evidence="3" id="KW-1133">Transmembrane helix</keyword>
<evidence type="ECO:0000256" key="1">
    <source>
        <dbReference type="ARBA" id="ARBA00004613"/>
    </source>
</evidence>
<evidence type="ECO:0000256" key="3">
    <source>
        <dbReference type="SAM" id="Phobius"/>
    </source>
</evidence>
<evidence type="ECO:0000313" key="6">
    <source>
        <dbReference type="Proteomes" id="UP001564657"/>
    </source>
</evidence>
<keyword evidence="6" id="KW-1185">Reference proteome</keyword>
<evidence type="ECO:0000259" key="4">
    <source>
        <dbReference type="PROSITE" id="PS51677"/>
    </source>
</evidence>